<feature type="chain" id="PRO_5008602373" description="Type IV secretion system putative lipoprotein virB7" evidence="3">
    <location>
        <begin position="19"/>
        <end position="230"/>
    </location>
</feature>
<evidence type="ECO:0000256" key="3">
    <source>
        <dbReference type="SAM" id="SignalP"/>
    </source>
</evidence>
<gene>
    <name evidence="5" type="ORF">A9200_17735</name>
</gene>
<evidence type="ECO:0000256" key="1">
    <source>
        <dbReference type="ARBA" id="ARBA00017922"/>
    </source>
</evidence>
<organism evidence="5 6">
    <name type="scientific">Maribacter hydrothermalis</name>
    <dbReference type="NCBI Taxonomy" id="1836467"/>
    <lineage>
        <taxon>Bacteria</taxon>
        <taxon>Pseudomonadati</taxon>
        <taxon>Bacteroidota</taxon>
        <taxon>Flavobacteriia</taxon>
        <taxon>Flavobacteriales</taxon>
        <taxon>Flavobacteriaceae</taxon>
        <taxon>Maribacter</taxon>
    </lineage>
</organism>
<evidence type="ECO:0000313" key="6">
    <source>
        <dbReference type="Proteomes" id="UP000092164"/>
    </source>
</evidence>
<name>A0A1B7Z732_9FLAO</name>
<evidence type="ECO:0000256" key="2">
    <source>
        <dbReference type="ARBA" id="ARBA00022729"/>
    </source>
</evidence>
<dbReference type="KEGG" id="mart:BTR34_03225"/>
<evidence type="ECO:0000259" key="4">
    <source>
        <dbReference type="Pfam" id="PF14289"/>
    </source>
</evidence>
<feature type="signal peptide" evidence="3">
    <location>
        <begin position="1"/>
        <end position="18"/>
    </location>
</feature>
<evidence type="ECO:0000313" key="5">
    <source>
        <dbReference type="EMBL" id="OBR38511.1"/>
    </source>
</evidence>
<dbReference type="EMBL" id="LZFP01000013">
    <property type="protein sequence ID" value="OBR38511.1"/>
    <property type="molecule type" value="Genomic_DNA"/>
</dbReference>
<dbReference type="Pfam" id="PF08139">
    <property type="entry name" value="LPAM_1"/>
    <property type="match status" value="1"/>
</dbReference>
<keyword evidence="6" id="KW-1185">Reference proteome</keyword>
<dbReference type="InterPro" id="IPR012640">
    <property type="entry name" value="Membr_lipoprot_lipid_attach_CS"/>
</dbReference>
<dbReference type="OrthoDB" id="1143206at2"/>
<dbReference type="Proteomes" id="UP000092164">
    <property type="component" value="Unassembled WGS sequence"/>
</dbReference>
<sequence length="230" mass="25903">MKKIIFVLVAMLVLSSCGDNPEETLIVNGKIKGLKKGTLYLQHVPDTLLITVDSLAINGDGNFSFKTKLDSPEIFYLYLDKKDNNDINDRITFFAEPGTITINTDWNTFDTTAKISGSKSQEKLEEYRQTMSGINKRNIEIMMKAAQPENELSQVSIDSLENISNRNLQRGYAFAINFALNNKNSFIAPYIALKEIPDANIKYLDSIYGVLPKEVMESKYGKELAVLLKK</sequence>
<dbReference type="RefSeq" id="WP_068485068.1">
    <property type="nucleotide sequence ID" value="NZ_CP018760.1"/>
</dbReference>
<dbReference type="InterPro" id="IPR025380">
    <property type="entry name" value="DUF4369"/>
</dbReference>
<proteinExistence type="predicted"/>
<reference evidence="6" key="1">
    <citation type="submission" date="2016-06" db="EMBL/GenBank/DDBJ databases">
        <authorList>
            <person name="Zhan P."/>
        </authorList>
    </citation>
    <scope>NUCLEOTIDE SEQUENCE [LARGE SCALE GENOMIC DNA]</scope>
    <source>
        <strain evidence="6">T28</strain>
    </source>
</reference>
<protein>
    <recommendedName>
        <fullName evidence="1">Type IV secretion system putative lipoprotein virB7</fullName>
    </recommendedName>
</protein>
<keyword evidence="2 3" id="KW-0732">Signal</keyword>
<dbReference type="AlphaFoldDB" id="A0A1B7Z732"/>
<accession>A0A1B7Z732</accession>
<dbReference type="Pfam" id="PF14289">
    <property type="entry name" value="DUF4369"/>
    <property type="match status" value="1"/>
</dbReference>
<comment type="caution">
    <text evidence="5">The sequence shown here is derived from an EMBL/GenBank/DDBJ whole genome shotgun (WGS) entry which is preliminary data.</text>
</comment>
<dbReference type="STRING" id="1836467.BTR34_03225"/>
<dbReference type="PROSITE" id="PS51257">
    <property type="entry name" value="PROKAR_LIPOPROTEIN"/>
    <property type="match status" value="1"/>
</dbReference>
<feature type="domain" description="DUF4369" evidence="4">
    <location>
        <begin position="26"/>
        <end position="124"/>
    </location>
</feature>